<gene>
    <name evidence="2" type="ORF">ATK36_3195</name>
</gene>
<dbReference type="Proteomes" id="UP000243542">
    <property type="component" value="Unassembled WGS sequence"/>
</dbReference>
<reference evidence="2 3" key="1">
    <citation type="submission" date="2017-10" db="EMBL/GenBank/DDBJ databases">
        <title>Sequencing the genomes of 1000 actinobacteria strains.</title>
        <authorList>
            <person name="Klenk H.-P."/>
        </authorList>
    </citation>
    <scope>NUCLEOTIDE SEQUENCE [LARGE SCALE GENOMIC DNA]</scope>
    <source>
        <strain evidence="2 3">DSM 46092</strain>
    </source>
</reference>
<sequence length="454" mass="48568">MGFLSFVEKRSAPGSVEKATTTAELFGTDTPADEPLTRETALKVSAVFACVRLLTDAIATLPVDAYRRVAGRRRPLAAPDWLIKPNPDIGRIAFFGQIMTSLLLEGNAYILVSRVGGRVVALDVIPASMVEPRYVATRSGRKCLVYQLSVAGEKEPSDVVGALGPEDVVHLQGLPLAGELRGVSPLKAASLTIGSALSALEYGAAFFADGALPGAVVNVPGPMTPEGLRAARQTWRNIHGGRGNRHGLAILTEGATFQKVTISPDEAQFLQTRQFQVPDVARLFGVPPHLIADATNSTSWGSGLSEQNTSFAQYSTRPWVERIEEALTALLVADTGDKRAFVRLNIDAIQRGSLKDRMDTYRVGLASGVYTRNEVRAWEDLPPDSDYGDFFQLPLNLALLTPDGPMSLSGGKTKAEPGDEPDAPPEPGMGDDPEHDEADGGEDSAENPKEPVDD</sequence>
<organism evidence="2 3">
    <name type="scientific">Amycolatopsis sulphurea</name>
    <dbReference type="NCBI Taxonomy" id="76022"/>
    <lineage>
        <taxon>Bacteria</taxon>
        <taxon>Bacillati</taxon>
        <taxon>Actinomycetota</taxon>
        <taxon>Actinomycetes</taxon>
        <taxon>Pseudonocardiales</taxon>
        <taxon>Pseudonocardiaceae</taxon>
        <taxon>Amycolatopsis</taxon>
    </lineage>
</organism>
<dbReference type="Pfam" id="PF04860">
    <property type="entry name" value="Phage_portal"/>
    <property type="match status" value="1"/>
</dbReference>
<comment type="caution">
    <text evidence="2">The sequence shown here is derived from an EMBL/GenBank/DDBJ whole genome shotgun (WGS) entry which is preliminary data.</text>
</comment>
<dbReference type="InterPro" id="IPR006427">
    <property type="entry name" value="Portal_HK97"/>
</dbReference>
<name>A0A2A9FBH7_9PSEU</name>
<evidence type="ECO:0000313" key="3">
    <source>
        <dbReference type="Proteomes" id="UP000243542"/>
    </source>
</evidence>
<feature type="compositionally biased region" description="Acidic residues" evidence="1">
    <location>
        <begin position="418"/>
        <end position="445"/>
    </location>
</feature>
<accession>A0A2A9FBH7</accession>
<proteinExistence type="predicted"/>
<protein>
    <submittedName>
        <fullName evidence="2">HK97 family phage portal protein</fullName>
    </submittedName>
</protein>
<dbReference type="InterPro" id="IPR006944">
    <property type="entry name" value="Phage/GTA_portal"/>
</dbReference>
<dbReference type="EMBL" id="PDJK01000002">
    <property type="protein sequence ID" value="PFG48121.1"/>
    <property type="molecule type" value="Genomic_DNA"/>
</dbReference>
<dbReference type="NCBIfam" id="TIGR01537">
    <property type="entry name" value="portal_HK97"/>
    <property type="match status" value="1"/>
</dbReference>
<keyword evidence="3" id="KW-1185">Reference proteome</keyword>
<dbReference type="AlphaFoldDB" id="A0A2A9FBH7"/>
<evidence type="ECO:0000313" key="2">
    <source>
        <dbReference type="EMBL" id="PFG48121.1"/>
    </source>
</evidence>
<dbReference type="RefSeq" id="WP_098512208.1">
    <property type="nucleotide sequence ID" value="NZ_JBIAKZ010000002.1"/>
</dbReference>
<feature type="region of interest" description="Disordered" evidence="1">
    <location>
        <begin position="402"/>
        <end position="454"/>
    </location>
</feature>
<evidence type="ECO:0000256" key="1">
    <source>
        <dbReference type="SAM" id="MobiDB-lite"/>
    </source>
</evidence>